<evidence type="ECO:0000256" key="7">
    <source>
        <dbReference type="ARBA" id="ARBA00023010"/>
    </source>
</evidence>
<dbReference type="GO" id="GO:0033281">
    <property type="term" value="C:TAT protein transport complex"/>
    <property type="evidence" value="ECO:0007669"/>
    <property type="project" value="UniProtKB-UniRule"/>
</dbReference>
<evidence type="ECO:0000256" key="2">
    <source>
        <dbReference type="ARBA" id="ARBA00022448"/>
    </source>
</evidence>
<dbReference type="PANTHER" id="PTHR33162">
    <property type="entry name" value="SEC-INDEPENDENT PROTEIN TRANSLOCASE PROTEIN TATA, CHLOROPLASTIC"/>
    <property type="match status" value="1"/>
</dbReference>
<dbReference type="GO" id="GO:0008320">
    <property type="term" value="F:protein transmembrane transporter activity"/>
    <property type="evidence" value="ECO:0007669"/>
    <property type="project" value="UniProtKB-UniRule"/>
</dbReference>
<keyword evidence="6 9" id="KW-1133">Transmembrane helix</keyword>
<comment type="subunit">
    <text evidence="9">The Tat system comprises two distinct complexes: a TatABC complex, containing multiple copies of TatA, TatB and TatC subunits, and a separate TatA complex, containing only TatA subunits. Substrates initially bind to the TatABC complex, which probably triggers association of the separate TatA complex to form the active translocon.</text>
</comment>
<evidence type="ECO:0000256" key="4">
    <source>
        <dbReference type="ARBA" id="ARBA00022692"/>
    </source>
</evidence>
<dbReference type="RefSeq" id="WP_156712514.1">
    <property type="nucleotide sequence ID" value="NZ_WPHG01000002.1"/>
</dbReference>
<evidence type="ECO:0000313" key="12">
    <source>
        <dbReference type="EMBL" id="MVA97569.1"/>
    </source>
</evidence>
<feature type="transmembrane region" description="Helical" evidence="11">
    <location>
        <begin position="6"/>
        <end position="25"/>
    </location>
</feature>
<feature type="compositionally biased region" description="Low complexity" evidence="10">
    <location>
        <begin position="121"/>
        <end position="140"/>
    </location>
</feature>
<dbReference type="GO" id="GO:0043953">
    <property type="term" value="P:protein transport by the Tat complex"/>
    <property type="evidence" value="ECO:0007669"/>
    <property type="project" value="UniProtKB-UniRule"/>
</dbReference>
<dbReference type="Pfam" id="PF02416">
    <property type="entry name" value="TatA_B_E"/>
    <property type="match status" value="1"/>
</dbReference>
<organism evidence="12 13">
    <name type="scientific">Nitratireductor arenosus</name>
    <dbReference type="NCBI Taxonomy" id="2682096"/>
    <lineage>
        <taxon>Bacteria</taxon>
        <taxon>Pseudomonadati</taxon>
        <taxon>Pseudomonadota</taxon>
        <taxon>Alphaproteobacteria</taxon>
        <taxon>Hyphomicrobiales</taxon>
        <taxon>Phyllobacteriaceae</taxon>
        <taxon>Nitratireductor</taxon>
    </lineage>
</organism>
<evidence type="ECO:0000256" key="6">
    <source>
        <dbReference type="ARBA" id="ARBA00022989"/>
    </source>
</evidence>
<dbReference type="InterPro" id="IPR003369">
    <property type="entry name" value="TatA/B/E"/>
</dbReference>
<dbReference type="PANTHER" id="PTHR33162:SF1">
    <property type="entry name" value="SEC-INDEPENDENT PROTEIN TRANSLOCASE PROTEIN TATA, CHLOROPLASTIC"/>
    <property type="match status" value="1"/>
</dbReference>
<dbReference type="PRINTS" id="PR01506">
    <property type="entry name" value="TATBPROTEIN"/>
</dbReference>
<feature type="region of interest" description="Disordered" evidence="10">
    <location>
        <begin position="101"/>
        <end position="201"/>
    </location>
</feature>
<dbReference type="Gene3D" id="1.20.5.3310">
    <property type="match status" value="1"/>
</dbReference>
<feature type="compositionally biased region" description="Low complexity" evidence="10">
    <location>
        <begin position="147"/>
        <end position="172"/>
    </location>
</feature>
<dbReference type="NCBIfam" id="TIGR01410">
    <property type="entry name" value="tatB"/>
    <property type="match status" value="1"/>
</dbReference>
<comment type="similarity">
    <text evidence="9">Belongs to the TatB family.</text>
</comment>
<evidence type="ECO:0000256" key="1">
    <source>
        <dbReference type="ARBA" id="ARBA00004167"/>
    </source>
</evidence>
<comment type="function">
    <text evidence="9">Part of the twin-arginine translocation (Tat) system that transports large folded proteins containing a characteristic twin-arginine motif in their signal peptide across membranes. Together with TatC, TatB is part of a receptor directly interacting with Tat signal peptides. TatB may form an oligomeric binding site that transiently accommodates folded Tat precursor proteins before their translocation.</text>
</comment>
<accession>A0A844QIN3</accession>
<keyword evidence="2 9" id="KW-0813">Transport</keyword>
<dbReference type="Proteomes" id="UP000463224">
    <property type="component" value="Unassembled WGS sequence"/>
</dbReference>
<evidence type="ECO:0000256" key="8">
    <source>
        <dbReference type="ARBA" id="ARBA00023136"/>
    </source>
</evidence>
<keyword evidence="4 9" id="KW-0812">Transmembrane</keyword>
<evidence type="ECO:0000256" key="11">
    <source>
        <dbReference type="SAM" id="Phobius"/>
    </source>
</evidence>
<keyword evidence="8 9" id="KW-0472">Membrane</keyword>
<sequence length="201" mass="20768">MFDIGWPEMLVVAVVLIVVVGPKDLPRMLRAFGRTTSKMRSMAGDFRKQFDEALKEAELDDVKSTFDSARKLNPASEIKKALNPMEKAAADVRAGLDDLMKPKPAKTLAPDADAKPAEPLKAGPAAMPKAAAAKPAAAAPGKKKTTAKSASAVAAKTKPASKAAASAKKATAVGQAKPATAPSKPKSVKRKAPAKKTGASS</sequence>
<evidence type="ECO:0000256" key="9">
    <source>
        <dbReference type="HAMAP-Rule" id="MF_00237"/>
    </source>
</evidence>
<dbReference type="AlphaFoldDB" id="A0A844QIN3"/>
<keyword evidence="5 9" id="KW-0653">Protein transport</keyword>
<gene>
    <name evidence="9 12" type="primary">tatB</name>
    <name evidence="12" type="ORF">GN330_09960</name>
</gene>
<evidence type="ECO:0000256" key="10">
    <source>
        <dbReference type="SAM" id="MobiDB-lite"/>
    </source>
</evidence>
<comment type="subcellular location">
    <subcellularLocation>
        <location evidence="9">Cell membrane</location>
        <topology evidence="9">Single-pass membrane protein</topology>
    </subcellularLocation>
    <subcellularLocation>
        <location evidence="1">Membrane</location>
        <topology evidence="1">Single-pass membrane protein</topology>
    </subcellularLocation>
</comment>
<comment type="caution">
    <text evidence="12">The sequence shown here is derived from an EMBL/GenBank/DDBJ whole genome shotgun (WGS) entry which is preliminary data.</text>
</comment>
<protein>
    <recommendedName>
        <fullName evidence="9">Sec-independent protein translocase protein TatB</fullName>
    </recommendedName>
</protein>
<evidence type="ECO:0000256" key="5">
    <source>
        <dbReference type="ARBA" id="ARBA00022927"/>
    </source>
</evidence>
<evidence type="ECO:0000313" key="13">
    <source>
        <dbReference type="Proteomes" id="UP000463224"/>
    </source>
</evidence>
<reference evidence="12 13" key="1">
    <citation type="submission" date="2019-12" db="EMBL/GenBank/DDBJ databases">
        <title>Nitratireductor arenosus sp. nov., Isolated from sea sand, Jeju island, South Korea.</title>
        <authorList>
            <person name="Kim W."/>
        </authorList>
    </citation>
    <scope>NUCLEOTIDE SEQUENCE [LARGE SCALE GENOMIC DNA]</scope>
    <source>
        <strain evidence="12 13">CAU 1489</strain>
    </source>
</reference>
<dbReference type="InterPro" id="IPR018448">
    <property type="entry name" value="TatB"/>
</dbReference>
<keyword evidence="13" id="KW-1185">Reference proteome</keyword>
<keyword evidence="3 9" id="KW-1003">Cell membrane</keyword>
<name>A0A844QIN3_9HYPH</name>
<dbReference type="EMBL" id="WPHG01000002">
    <property type="protein sequence ID" value="MVA97569.1"/>
    <property type="molecule type" value="Genomic_DNA"/>
</dbReference>
<proteinExistence type="inferred from homology"/>
<evidence type="ECO:0000256" key="3">
    <source>
        <dbReference type="ARBA" id="ARBA00022475"/>
    </source>
</evidence>
<keyword evidence="7 9" id="KW-0811">Translocation</keyword>
<dbReference type="HAMAP" id="MF_00237">
    <property type="entry name" value="TatB"/>
    <property type="match status" value="1"/>
</dbReference>